<dbReference type="InterPro" id="IPR012347">
    <property type="entry name" value="Ferritin-like"/>
</dbReference>
<protein>
    <submittedName>
        <fullName evidence="4">Uncharacterized protein (DUF305 family)</fullName>
    </submittedName>
</protein>
<feature type="domain" description="DUF305" evidence="3">
    <location>
        <begin position="71"/>
        <end position="217"/>
    </location>
</feature>
<dbReference type="Pfam" id="PF03713">
    <property type="entry name" value="DUF305"/>
    <property type="match status" value="1"/>
</dbReference>
<keyword evidence="2" id="KW-0732">Signal</keyword>
<dbReference type="RefSeq" id="WP_132189358.1">
    <property type="nucleotide sequence ID" value="NZ_SLWM01000005.1"/>
</dbReference>
<evidence type="ECO:0000256" key="2">
    <source>
        <dbReference type="SAM" id="SignalP"/>
    </source>
</evidence>
<feature type="region of interest" description="Disordered" evidence="1">
    <location>
        <begin position="26"/>
        <end position="55"/>
    </location>
</feature>
<name>A0ABY2BM43_9ACTN</name>
<accession>A0ABY2BM43</accession>
<dbReference type="PROSITE" id="PS51257">
    <property type="entry name" value="PROKAR_LIPOPROTEIN"/>
    <property type="match status" value="1"/>
</dbReference>
<keyword evidence="5" id="KW-1185">Reference proteome</keyword>
<reference evidence="4 5" key="1">
    <citation type="journal article" date="2015" name="Stand. Genomic Sci.">
        <title>Genomic Encyclopedia of Bacterial and Archaeal Type Strains, Phase III: the genomes of soil and plant-associated and newly described type strains.</title>
        <authorList>
            <person name="Whitman W.B."/>
            <person name="Woyke T."/>
            <person name="Klenk H.P."/>
            <person name="Zhou Y."/>
            <person name="Lilburn T.G."/>
            <person name="Beck B.J."/>
            <person name="De Vos P."/>
            <person name="Vandamme P."/>
            <person name="Eisen J.A."/>
            <person name="Garrity G."/>
            <person name="Hugenholtz P."/>
            <person name="Kyrpides N.C."/>
        </authorList>
    </citation>
    <scope>NUCLEOTIDE SEQUENCE [LARGE SCALE GENOMIC DNA]</scope>
    <source>
        <strain evidence="4 5">VKM Ac-2538</strain>
    </source>
</reference>
<evidence type="ECO:0000259" key="3">
    <source>
        <dbReference type="Pfam" id="PF03713"/>
    </source>
</evidence>
<comment type="caution">
    <text evidence="4">The sequence shown here is derived from an EMBL/GenBank/DDBJ whole genome shotgun (WGS) entry which is preliminary data.</text>
</comment>
<sequence>MTKLGRLAVVLLPVMVAVMAMTGCDSSDAAPTPSTAPTAPTAPVIVPGTPGGPNQTVSALPASAATVDPDDVKFLSDMMVHHTQALQMAEWARTSGANPKVRSLAERIRVGQKPEIEAMRQLLAARGQTPPNLEHVQHLDHSDMPGMATQAQLTALRKATGTAFDSLFLNLMIKHHGGAVTMSGAQLENGSDLRVGETAQEVSVTQTKEIATMRQLLKEL</sequence>
<dbReference type="Proteomes" id="UP000295818">
    <property type="component" value="Unassembled WGS sequence"/>
</dbReference>
<gene>
    <name evidence="4" type="ORF">EV644_105488</name>
</gene>
<evidence type="ECO:0000313" key="4">
    <source>
        <dbReference type="EMBL" id="TCO24454.1"/>
    </source>
</evidence>
<organism evidence="4 5">
    <name type="scientific">Kribbella orskensis</name>
    <dbReference type="NCBI Taxonomy" id="2512216"/>
    <lineage>
        <taxon>Bacteria</taxon>
        <taxon>Bacillati</taxon>
        <taxon>Actinomycetota</taxon>
        <taxon>Actinomycetes</taxon>
        <taxon>Propionibacteriales</taxon>
        <taxon>Kribbellaceae</taxon>
        <taxon>Kribbella</taxon>
    </lineage>
</organism>
<dbReference type="Gene3D" id="1.20.1260.10">
    <property type="match status" value="1"/>
</dbReference>
<feature type="chain" id="PRO_5045542295" evidence="2">
    <location>
        <begin position="30"/>
        <end position="220"/>
    </location>
</feature>
<feature type="compositionally biased region" description="Low complexity" evidence="1">
    <location>
        <begin position="29"/>
        <end position="48"/>
    </location>
</feature>
<dbReference type="PANTHER" id="PTHR36933">
    <property type="entry name" value="SLL0788 PROTEIN"/>
    <property type="match status" value="1"/>
</dbReference>
<feature type="signal peptide" evidence="2">
    <location>
        <begin position="1"/>
        <end position="29"/>
    </location>
</feature>
<evidence type="ECO:0000256" key="1">
    <source>
        <dbReference type="SAM" id="MobiDB-lite"/>
    </source>
</evidence>
<dbReference type="InterPro" id="IPR005183">
    <property type="entry name" value="DUF305_CopM-like"/>
</dbReference>
<evidence type="ECO:0000313" key="5">
    <source>
        <dbReference type="Proteomes" id="UP000295818"/>
    </source>
</evidence>
<proteinExistence type="predicted"/>
<dbReference type="PANTHER" id="PTHR36933:SF1">
    <property type="entry name" value="SLL0788 PROTEIN"/>
    <property type="match status" value="1"/>
</dbReference>
<dbReference type="EMBL" id="SLWM01000005">
    <property type="protein sequence ID" value="TCO24454.1"/>
    <property type="molecule type" value="Genomic_DNA"/>
</dbReference>